<feature type="active site" evidence="4">
    <location>
        <position position="109"/>
    </location>
</feature>
<accession>A0A0G4GDE9</accession>
<organism evidence="6">
    <name type="scientific">Chromera velia CCMP2878</name>
    <dbReference type="NCBI Taxonomy" id="1169474"/>
    <lineage>
        <taxon>Eukaryota</taxon>
        <taxon>Sar</taxon>
        <taxon>Alveolata</taxon>
        <taxon>Colpodellida</taxon>
        <taxon>Chromeraceae</taxon>
        <taxon>Chromera</taxon>
    </lineage>
</organism>
<dbReference type="PhylomeDB" id="A0A0G4GDE9"/>
<evidence type="ECO:0000313" key="6">
    <source>
        <dbReference type="EMBL" id="CEM27030.1"/>
    </source>
</evidence>
<dbReference type="Gene3D" id="3.40.50.150">
    <property type="entry name" value="Vaccinia Virus protein VP39"/>
    <property type="match status" value="1"/>
</dbReference>
<dbReference type="PANTHER" id="PTHR46098:SF1">
    <property type="entry name" value="TRNA (CYTOSINE(38)-C(5))-METHYLTRANSFERASE"/>
    <property type="match status" value="1"/>
</dbReference>
<dbReference type="AlphaFoldDB" id="A0A0G4GDE9"/>
<dbReference type="PANTHER" id="PTHR46098">
    <property type="entry name" value="TRNA (CYTOSINE(38)-C(5))-METHYLTRANSFERASE"/>
    <property type="match status" value="1"/>
</dbReference>
<dbReference type="InterPro" id="IPR001525">
    <property type="entry name" value="C5_MeTfrase"/>
</dbReference>
<feature type="region of interest" description="Disordered" evidence="5">
    <location>
        <begin position="362"/>
        <end position="460"/>
    </location>
</feature>
<dbReference type="InterPro" id="IPR029063">
    <property type="entry name" value="SAM-dependent_MTases_sf"/>
</dbReference>
<dbReference type="Pfam" id="PF00145">
    <property type="entry name" value="DNA_methylase"/>
    <property type="match status" value="2"/>
</dbReference>
<sequence>MEVYAGIGGMHFGLETAVASLESSRKDTRADTAAAVTDYSARGSVEALSGNVGSLSYEVVAAVDNNEDALSVYSHNFPETKVLKRNVETLDFEFWDKAAATCWMMAPPCQPYCRRGLKKASQDARSWSFFRLLDVLGRLDPEKRPRLIILENVQGFETSDSHDLMLKELESLAFACHEFLLSPIHFGMPNFRMRFFLVAVRKEGTCPNQTASPPPEDPLRFIPGFEGPGEFCCEISRIGQLLDSHLVEDTTARAQEGRLSELLPRTEGEGGPGNGAPVSMAACREPLQKAYDGSWSLDDLLVPLPVKERSWRSIDVVQETDVYSCCFTKSYGRYGGGTGSVLLVFPQNLPSEPSDRALQWREKALASSQPSSSSSGVPPSSSRDGRGEGSSRGTAAPCQLGGEDRGGEEGGREEDGDVFVRGKVEGRGDDVEEERQTGAEDGHRCASGEDQAKECTGSEKPSGIRKFRGFEKKDFLDPRTCALRFFSPKEMSRLMGFPERFTFPPNKPHISLRQQMGMLGNSLNVEIVSKLILFGLKELETLEHDLC</sequence>
<protein>
    <recommendedName>
        <fullName evidence="7">DNA (cytosine-5-)-methyltransferase</fullName>
    </recommendedName>
</protein>
<dbReference type="GO" id="GO:0032259">
    <property type="term" value="P:methylation"/>
    <property type="evidence" value="ECO:0007669"/>
    <property type="project" value="UniProtKB-KW"/>
</dbReference>
<evidence type="ECO:0000256" key="1">
    <source>
        <dbReference type="ARBA" id="ARBA00022603"/>
    </source>
</evidence>
<dbReference type="SUPFAM" id="SSF53335">
    <property type="entry name" value="S-adenosyl-L-methionine-dependent methyltransferases"/>
    <property type="match status" value="1"/>
</dbReference>
<evidence type="ECO:0008006" key="7">
    <source>
        <dbReference type="Google" id="ProtNLM"/>
    </source>
</evidence>
<keyword evidence="1 4" id="KW-0489">Methyltransferase</keyword>
<evidence type="ECO:0000256" key="5">
    <source>
        <dbReference type="SAM" id="MobiDB-lite"/>
    </source>
</evidence>
<proteinExistence type="inferred from homology"/>
<keyword evidence="3 4" id="KW-0949">S-adenosyl-L-methionine</keyword>
<dbReference type="EMBL" id="CDMZ01001090">
    <property type="protein sequence ID" value="CEM27030.1"/>
    <property type="molecule type" value="Genomic_DNA"/>
</dbReference>
<dbReference type="VEuPathDB" id="CryptoDB:Cvel_21320"/>
<evidence type="ECO:0000256" key="3">
    <source>
        <dbReference type="ARBA" id="ARBA00022691"/>
    </source>
</evidence>
<dbReference type="GO" id="GO:0005634">
    <property type="term" value="C:nucleus"/>
    <property type="evidence" value="ECO:0007669"/>
    <property type="project" value="TreeGrafter"/>
</dbReference>
<dbReference type="Gene3D" id="3.90.120.10">
    <property type="entry name" value="DNA Methylase, subunit A, domain 2"/>
    <property type="match status" value="2"/>
</dbReference>
<feature type="compositionally biased region" description="Basic and acidic residues" evidence="5">
    <location>
        <begin position="418"/>
        <end position="457"/>
    </location>
</feature>
<evidence type="ECO:0000256" key="4">
    <source>
        <dbReference type="PROSITE-ProRule" id="PRU01016"/>
    </source>
</evidence>
<keyword evidence="2 4" id="KW-0808">Transferase</keyword>
<feature type="compositionally biased region" description="Low complexity" evidence="5">
    <location>
        <begin position="367"/>
        <end position="382"/>
    </location>
</feature>
<reference evidence="6" key="1">
    <citation type="submission" date="2014-11" db="EMBL/GenBank/DDBJ databases">
        <authorList>
            <person name="Otto D Thomas"/>
            <person name="Naeem Raeece"/>
        </authorList>
    </citation>
    <scope>NUCLEOTIDE SEQUENCE</scope>
</reference>
<dbReference type="GO" id="GO:0008168">
    <property type="term" value="F:methyltransferase activity"/>
    <property type="evidence" value="ECO:0007669"/>
    <property type="project" value="UniProtKB-KW"/>
</dbReference>
<dbReference type="PROSITE" id="PS51679">
    <property type="entry name" value="SAM_MT_C5"/>
    <property type="match status" value="1"/>
</dbReference>
<evidence type="ECO:0000256" key="2">
    <source>
        <dbReference type="ARBA" id="ARBA00022679"/>
    </source>
</evidence>
<comment type="similarity">
    <text evidence="4">Belongs to the class I-like SAM-binding methyltransferase superfamily. C5-methyltransferase family.</text>
</comment>
<dbReference type="InterPro" id="IPR050750">
    <property type="entry name" value="C5-MTase"/>
</dbReference>
<name>A0A0G4GDE9_9ALVE</name>
<gene>
    <name evidence="6" type="ORF">Cvel_21320</name>
</gene>